<dbReference type="GeneID" id="17322523"/>
<evidence type="ECO:0000313" key="1">
    <source>
        <dbReference type="EMBL" id="CDF34989.1"/>
    </source>
</evidence>
<name>R7QAD4_CHOCR</name>
<proteinExistence type="predicted"/>
<dbReference type="EMBL" id="HG001713">
    <property type="protein sequence ID" value="CDF34989.1"/>
    <property type="molecule type" value="Genomic_DNA"/>
</dbReference>
<dbReference type="AlphaFoldDB" id="R7QAD4"/>
<dbReference type="Gramene" id="CDF34989">
    <property type="protein sequence ID" value="CDF34989"/>
    <property type="gene ID" value="CHC_T00003319001"/>
</dbReference>
<accession>R7QAD4</accession>
<gene>
    <name evidence="1" type="ORF">CHC_T00003319001</name>
</gene>
<keyword evidence="2" id="KW-1185">Reference proteome</keyword>
<protein>
    <submittedName>
        <fullName evidence="1">Uncharacterized protein</fullName>
    </submittedName>
</protein>
<sequence>MTRYDHMPCVATSSGLPTACVTSSLVSLNVSRRNYFIVGESIPLCCLKKSLLSLCLLPKPESYGLIAFQQHTH</sequence>
<dbReference type="RefSeq" id="XP_005714808.1">
    <property type="nucleotide sequence ID" value="XM_005714751.1"/>
</dbReference>
<organism evidence="1 2">
    <name type="scientific">Chondrus crispus</name>
    <name type="common">Carrageen Irish moss</name>
    <name type="synonym">Polymorpha crispa</name>
    <dbReference type="NCBI Taxonomy" id="2769"/>
    <lineage>
        <taxon>Eukaryota</taxon>
        <taxon>Rhodophyta</taxon>
        <taxon>Florideophyceae</taxon>
        <taxon>Rhodymeniophycidae</taxon>
        <taxon>Gigartinales</taxon>
        <taxon>Gigartinaceae</taxon>
        <taxon>Chondrus</taxon>
    </lineage>
</organism>
<reference evidence="2" key="1">
    <citation type="journal article" date="2013" name="Proc. Natl. Acad. Sci. U.S.A.">
        <title>Genome structure and metabolic features in the red seaweed Chondrus crispus shed light on evolution of the Archaeplastida.</title>
        <authorList>
            <person name="Collen J."/>
            <person name="Porcel B."/>
            <person name="Carre W."/>
            <person name="Ball S.G."/>
            <person name="Chaparro C."/>
            <person name="Tonon T."/>
            <person name="Barbeyron T."/>
            <person name="Michel G."/>
            <person name="Noel B."/>
            <person name="Valentin K."/>
            <person name="Elias M."/>
            <person name="Artiguenave F."/>
            <person name="Arun A."/>
            <person name="Aury J.M."/>
            <person name="Barbosa-Neto J.F."/>
            <person name="Bothwell J.H."/>
            <person name="Bouget F.Y."/>
            <person name="Brillet L."/>
            <person name="Cabello-Hurtado F."/>
            <person name="Capella-Gutierrez S."/>
            <person name="Charrier B."/>
            <person name="Cladiere L."/>
            <person name="Cock J.M."/>
            <person name="Coelho S.M."/>
            <person name="Colleoni C."/>
            <person name="Czjzek M."/>
            <person name="Da Silva C."/>
            <person name="Delage L."/>
            <person name="Denoeud F."/>
            <person name="Deschamps P."/>
            <person name="Dittami S.M."/>
            <person name="Gabaldon T."/>
            <person name="Gachon C.M."/>
            <person name="Groisillier A."/>
            <person name="Herve C."/>
            <person name="Jabbari K."/>
            <person name="Katinka M."/>
            <person name="Kloareg B."/>
            <person name="Kowalczyk N."/>
            <person name="Labadie K."/>
            <person name="Leblanc C."/>
            <person name="Lopez P.J."/>
            <person name="McLachlan D.H."/>
            <person name="Meslet-Cladiere L."/>
            <person name="Moustafa A."/>
            <person name="Nehr Z."/>
            <person name="Nyvall Collen P."/>
            <person name="Panaud O."/>
            <person name="Partensky F."/>
            <person name="Poulain J."/>
            <person name="Rensing S.A."/>
            <person name="Rousvoal S."/>
            <person name="Samson G."/>
            <person name="Symeonidi A."/>
            <person name="Weissenbach J."/>
            <person name="Zambounis A."/>
            <person name="Wincker P."/>
            <person name="Boyen C."/>
        </authorList>
    </citation>
    <scope>NUCLEOTIDE SEQUENCE [LARGE SCALE GENOMIC DNA]</scope>
    <source>
        <strain evidence="2">cv. Stackhouse</strain>
    </source>
</reference>
<dbReference type="Proteomes" id="UP000012073">
    <property type="component" value="Unassembled WGS sequence"/>
</dbReference>
<evidence type="ECO:0000313" key="2">
    <source>
        <dbReference type="Proteomes" id="UP000012073"/>
    </source>
</evidence>
<dbReference type="KEGG" id="ccp:CHC_T00003319001"/>